<accession>A0A5N5QVV6</accession>
<sequence length="158" mass="17509">MPAPRAVPATLVLRVKSHKTSVFVTVPSNATIDTLKKLVQNALNAHAEAEAERGLPLPIESVDDFLLALRRQNDAQKMVFVDISEDNASTPLSELDVKNWDAVYIRWRRDGVYKPVEVTLPSLQEPSSDEDEDADDENDEDEEMVPVAPSKNKGKSKA</sequence>
<evidence type="ECO:0000256" key="1">
    <source>
        <dbReference type="SAM" id="MobiDB-lite"/>
    </source>
</evidence>
<protein>
    <submittedName>
        <fullName evidence="2">Uncharacterized protein</fullName>
    </submittedName>
</protein>
<proteinExistence type="predicted"/>
<feature type="region of interest" description="Disordered" evidence="1">
    <location>
        <begin position="118"/>
        <end position="158"/>
    </location>
</feature>
<dbReference type="EMBL" id="SSOP01000010">
    <property type="protein sequence ID" value="KAB5595307.1"/>
    <property type="molecule type" value="Genomic_DNA"/>
</dbReference>
<name>A0A5N5QVV6_9AGAM</name>
<dbReference type="OrthoDB" id="3173670at2759"/>
<evidence type="ECO:0000313" key="2">
    <source>
        <dbReference type="EMBL" id="KAB5595307.1"/>
    </source>
</evidence>
<keyword evidence="3" id="KW-1185">Reference proteome</keyword>
<dbReference type="AlphaFoldDB" id="A0A5N5QVV6"/>
<gene>
    <name evidence="2" type="ORF">CTheo_1179</name>
</gene>
<organism evidence="2 3">
    <name type="scientific">Ceratobasidium theobromae</name>
    <dbReference type="NCBI Taxonomy" id="1582974"/>
    <lineage>
        <taxon>Eukaryota</taxon>
        <taxon>Fungi</taxon>
        <taxon>Dikarya</taxon>
        <taxon>Basidiomycota</taxon>
        <taxon>Agaricomycotina</taxon>
        <taxon>Agaricomycetes</taxon>
        <taxon>Cantharellales</taxon>
        <taxon>Ceratobasidiaceae</taxon>
        <taxon>Ceratobasidium</taxon>
    </lineage>
</organism>
<feature type="compositionally biased region" description="Acidic residues" evidence="1">
    <location>
        <begin position="127"/>
        <end position="144"/>
    </location>
</feature>
<reference evidence="2 3" key="1">
    <citation type="journal article" date="2019" name="Fungal Biol. Biotechnol.">
        <title>Draft genome sequence of fastidious pathogen Ceratobasidium theobromae, which causes vascular-streak dieback in Theobroma cacao.</title>
        <authorList>
            <person name="Ali S.S."/>
            <person name="Asman A."/>
            <person name="Shao J."/>
            <person name="Firmansyah A.P."/>
            <person name="Susilo A.W."/>
            <person name="Rosmana A."/>
            <person name="McMahon P."/>
            <person name="Junaid M."/>
            <person name="Guest D."/>
            <person name="Kheng T.Y."/>
            <person name="Meinhardt L.W."/>
            <person name="Bailey B.A."/>
        </authorList>
    </citation>
    <scope>NUCLEOTIDE SEQUENCE [LARGE SCALE GENOMIC DNA]</scope>
    <source>
        <strain evidence="2 3">CT2</strain>
    </source>
</reference>
<comment type="caution">
    <text evidence="2">The sequence shown here is derived from an EMBL/GenBank/DDBJ whole genome shotgun (WGS) entry which is preliminary data.</text>
</comment>
<dbReference type="Proteomes" id="UP000383932">
    <property type="component" value="Unassembled WGS sequence"/>
</dbReference>
<evidence type="ECO:0000313" key="3">
    <source>
        <dbReference type="Proteomes" id="UP000383932"/>
    </source>
</evidence>